<feature type="compositionally biased region" description="Low complexity" evidence="1">
    <location>
        <begin position="31"/>
        <end position="46"/>
    </location>
</feature>
<feature type="region of interest" description="Disordered" evidence="1">
    <location>
        <begin position="1"/>
        <end position="94"/>
    </location>
</feature>
<sequence>MATQMKQNSHMHSAQTPTDLSSPGRSFGCPSTSDLISTLSDDNSSTPPRWVLPTRIPSSPLQERKRTTAEHFQLRPPNLQNPSTPPRKTTHDPRILWAPKARPAQISTDYAARVERVYIPSPPSPTPNHRPGNPCTPSNVVRDTGLDVPTRPK</sequence>
<protein>
    <submittedName>
        <fullName evidence="2">Uncharacterized protein</fullName>
    </submittedName>
</protein>
<dbReference type="EMBL" id="ML178842">
    <property type="protein sequence ID" value="TFK98118.1"/>
    <property type="molecule type" value="Genomic_DNA"/>
</dbReference>
<name>A0A5C3QD72_9AGAR</name>
<feature type="compositionally biased region" description="Polar residues" evidence="1">
    <location>
        <begin position="1"/>
        <end position="24"/>
    </location>
</feature>
<organism evidence="2 3">
    <name type="scientific">Pterulicium gracile</name>
    <dbReference type="NCBI Taxonomy" id="1884261"/>
    <lineage>
        <taxon>Eukaryota</taxon>
        <taxon>Fungi</taxon>
        <taxon>Dikarya</taxon>
        <taxon>Basidiomycota</taxon>
        <taxon>Agaricomycotina</taxon>
        <taxon>Agaricomycetes</taxon>
        <taxon>Agaricomycetidae</taxon>
        <taxon>Agaricales</taxon>
        <taxon>Pleurotineae</taxon>
        <taxon>Pterulaceae</taxon>
        <taxon>Pterulicium</taxon>
    </lineage>
</organism>
<feature type="region of interest" description="Disordered" evidence="1">
    <location>
        <begin position="118"/>
        <end position="153"/>
    </location>
</feature>
<reference evidence="2 3" key="1">
    <citation type="journal article" date="2019" name="Nat. Ecol. Evol.">
        <title>Megaphylogeny resolves global patterns of mushroom evolution.</title>
        <authorList>
            <person name="Varga T."/>
            <person name="Krizsan K."/>
            <person name="Foldi C."/>
            <person name="Dima B."/>
            <person name="Sanchez-Garcia M."/>
            <person name="Sanchez-Ramirez S."/>
            <person name="Szollosi G.J."/>
            <person name="Szarkandi J.G."/>
            <person name="Papp V."/>
            <person name="Albert L."/>
            <person name="Andreopoulos W."/>
            <person name="Angelini C."/>
            <person name="Antonin V."/>
            <person name="Barry K.W."/>
            <person name="Bougher N.L."/>
            <person name="Buchanan P."/>
            <person name="Buyck B."/>
            <person name="Bense V."/>
            <person name="Catcheside P."/>
            <person name="Chovatia M."/>
            <person name="Cooper J."/>
            <person name="Damon W."/>
            <person name="Desjardin D."/>
            <person name="Finy P."/>
            <person name="Geml J."/>
            <person name="Haridas S."/>
            <person name="Hughes K."/>
            <person name="Justo A."/>
            <person name="Karasinski D."/>
            <person name="Kautmanova I."/>
            <person name="Kiss B."/>
            <person name="Kocsube S."/>
            <person name="Kotiranta H."/>
            <person name="LaButti K.M."/>
            <person name="Lechner B.E."/>
            <person name="Liimatainen K."/>
            <person name="Lipzen A."/>
            <person name="Lukacs Z."/>
            <person name="Mihaltcheva S."/>
            <person name="Morgado L.N."/>
            <person name="Niskanen T."/>
            <person name="Noordeloos M.E."/>
            <person name="Ohm R.A."/>
            <person name="Ortiz-Santana B."/>
            <person name="Ovrebo C."/>
            <person name="Racz N."/>
            <person name="Riley R."/>
            <person name="Savchenko A."/>
            <person name="Shiryaev A."/>
            <person name="Soop K."/>
            <person name="Spirin V."/>
            <person name="Szebenyi C."/>
            <person name="Tomsovsky M."/>
            <person name="Tulloss R.E."/>
            <person name="Uehling J."/>
            <person name="Grigoriev I.V."/>
            <person name="Vagvolgyi C."/>
            <person name="Papp T."/>
            <person name="Martin F.M."/>
            <person name="Miettinen O."/>
            <person name="Hibbett D.S."/>
            <person name="Nagy L.G."/>
        </authorList>
    </citation>
    <scope>NUCLEOTIDE SEQUENCE [LARGE SCALE GENOMIC DNA]</scope>
    <source>
        <strain evidence="2 3">CBS 309.79</strain>
    </source>
</reference>
<gene>
    <name evidence="2" type="ORF">BDV98DRAFT_573526</name>
</gene>
<dbReference type="Proteomes" id="UP000305067">
    <property type="component" value="Unassembled WGS sequence"/>
</dbReference>
<evidence type="ECO:0000313" key="2">
    <source>
        <dbReference type="EMBL" id="TFK98118.1"/>
    </source>
</evidence>
<keyword evidence="3" id="KW-1185">Reference proteome</keyword>
<evidence type="ECO:0000256" key="1">
    <source>
        <dbReference type="SAM" id="MobiDB-lite"/>
    </source>
</evidence>
<accession>A0A5C3QD72</accession>
<proteinExistence type="predicted"/>
<feature type="compositionally biased region" description="Basic and acidic residues" evidence="1">
    <location>
        <begin position="62"/>
        <end position="73"/>
    </location>
</feature>
<evidence type="ECO:0000313" key="3">
    <source>
        <dbReference type="Proteomes" id="UP000305067"/>
    </source>
</evidence>
<dbReference type="AlphaFoldDB" id="A0A5C3QD72"/>